<evidence type="ECO:0000259" key="1">
    <source>
        <dbReference type="Pfam" id="PF26526"/>
    </source>
</evidence>
<keyword evidence="3" id="KW-1185">Reference proteome</keyword>
<organism evidence="2 3">
    <name type="scientific">Corynebacterium bovis</name>
    <dbReference type="NCBI Taxonomy" id="36808"/>
    <lineage>
        <taxon>Bacteria</taxon>
        <taxon>Bacillati</taxon>
        <taxon>Actinomycetota</taxon>
        <taxon>Actinomycetes</taxon>
        <taxon>Mycobacteriales</taxon>
        <taxon>Corynebacteriaceae</taxon>
        <taxon>Corynebacterium</taxon>
    </lineage>
</organism>
<dbReference type="Proteomes" id="UP000278422">
    <property type="component" value="Unassembled WGS sequence"/>
</dbReference>
<comment type="caution">
    <text evidence="2">The sequence shown here is derived from an EMBL/GenBank/DDBJ whole genome shotgun (WGS) entry which is preliminary data.</text>
</comment>
<reference evidence="2 3" key="1">
    <citation type="submission" date="2018-01" db="EMBL/GenBank/DDBJ databases">
        <title>Twenty Corynebacterium bovis Genomes.</title>
        <authorList>
            <person name="Gulvik C.A."/>
        </authorList>
    </citation>
    <scope>NUCLEOTIDE SEQUENCE [LARGE SCALE GENOMIC DNA]</scope>
    <source>
        <strain evidence="2 3">16-2004</strain>
    </source>
</reference>
<dbReference type="RefSeq" id="WP_125197584.1">
    <property type="nucleotide sequence ID" value="NZ_JBHYBM010000008.1"/>
</dbReference>
<feature type="domain" description="DUF8175" evidence="1">
    <location>
        <begin position="1"/>
        <end position="134"/>
    </location>
</feature>
<dbReference type="Pfam" id="PF26526">
    <property type="entry name" value="DUF8175"/>
    <property type="match status" value="1"/>
</dbReference>
<sequence length="145" mass="15774">MRRGYEHSPQGAVLAAVNGQALMSLAPNEDTQEVADFVLAPGPGRDQWVQARALANISGSVDQETAPRFTGFKVADYDDGSAQVIVAAQYRQPETWTGVYPVQLKWINDDWRVVNPTREAGVHVTPVDNTDGFTDLSADNQGHHG</sequence>
<gene>
    <name evidence="2" type="ORF">CXF42_06900</name>
</gene>
<dbReference type="InterPro" id="IPR058488">
    <property type="entry name" value="DUF8175"/>
</dbReference>
<dbReference type="AlphaFoldDB" id="A0A3R8QQD1"/>
<evidence type="ECO:0000313" key="2">
    <source>
        <dbReference type="EMBL" id="RRQ03526.1"/>
    </source>
</evidence>
<dbReference type="EMBL" id="PQNQ01000017">
    <property type="protein sequence ID" value="RRQ03526.1"/>
    <property type="molecule type" value="Genomic_DNA"/>
</dbReference>
<protein>
    <recommendedName>
        <fullName evidence="1">DUF8175 domain-containing protein</fullName>
    </recommendedName>
</protein>
<evidence type="ECO:0000313" key="3">
    <source>
        <dbReference type="Proteomes" id="UP000278422"/>
    </source>
</evidence>
<proteinExistence type="predicted"/>
<name>A0A3R8QQD1_9CORY</name>
<accession>A0A3R8QQD1</accession>